<evidence type="ECO:0000256" key="10">
    <source>
        <dbReference type="ARBA" id="ARBA00053547"/>
    </source>
</evidence>
<dbReference type="FunFam" id="3.30.540.10:FF:000003">
    <property type="entry name" value="Inositol-1-monophosphatase"/>
    <property type="match status" value="1"/>
</dbReference>
<evidence type="ECO:0000256" key="2">
    <source>
        <dbReference type="ARBA" id="ARBA00004970"/>
    </source>
</evidence>
<reference evidence="12 13" key="1">
    <citation type="submission" date="2019-06" db="EMBL/GenBank/DDBJ databases">
        <title>Sequencing the genomes of 1000 actinobacteria strains.</title>
        <authorList>
            <person name="Klenk H.-P."/>
        </authorList>
    </citation>
    <scope>NUCLEOTIDE SEQUENCE [LARGE SCALE GENOMIC DNA]</scope>
    <source>
        <strain evidence="12 13">DSM 8251</strain>
    </source>
</reference>
<evidence type="ECO:0000256" key="6">
    <source>
        <dbReference type="ARBA" id="ARBA00022801"/>
    </source>
</evidence>
<dbReference type="Proteomes" id="UP000316196">
    <property type="component" value="Unassembled WGS sequence"/>
</dbReference>
<dbReference type="PANTHER" id="PTHR20854:SF4">
    <property type="entry name" value="INOSITOL-1-MONOPHOSPHATASE-RELATED"/>
    <property type="match status" value="1"/>
</dbReference>
<dbReference type="GO" id="GO:0008934">
    <property type="term" value="F:inositol monophosphate 1-phosphatase activity"/>
    <property type="evidence" value="ECO:0007669"/>
    <property type="project" value="TreeGrafter"/>
</dbReference>
<dbReference type="InterPro" id="IPR000760">
    <property type="entry name" value="Inositol_monophosphatase-like"/>
</dbReference>
<keyword evidence="5 11" id="KW-0479">Metal-binding</keyword>
<evidence type="ECO:0000256" key="7">
    <source>
        <dbReference type="ARBA" id="ARBA00022842"/>
    </source>
</evidence>
<dbReference type="EC" id="3.1.3.15" evidence="3"/>
<sequence>MLDPQAHADDLGLAHMLADSADQISAERFGAQDLHVESKPDATPVTDADLAVERTIRSTLGRLRSRDAIHGEEFSDSGESDRRWIIDPIDGTKNFLRGVPVFATLIALMVEDEVALGVVSAPALGQRWWASRGAGAWMGPRMSKATRLQVSGVHRLADASLSYGSLGGWVDEGRGRGMGELMRSCWRTRAYGDFWHYMLVAQGAVDIATEPELNLYDMAACQAVVTEAGGRFTNIDGLDGVQGPGAVATNGHLHGDVIELLRPDEA</sequence>
<dbReference type="GO" id="GO:0006020">
    <property type="term" value="P:inositol metabolic process"/>
    <property type="evidence" value="ECO:0007669"/>
    <property type="project" value="TreeGrafter"/>
</dbReference>
<keyword evidence="7 11" id="KW-0460">Magnesium</keyword>
<evidence type="ECO:0000313" key="13">
    <source>
        <dbReference type="Proteomes" id="UP000316196"/>
    </source>
</evidence>
<evidence type="ECO:0000256" key="9">
    <source>
        <dbReference type="ARBA" id="ARBA00049158"/>
    </source>
</evidence>
<feature type="binding site" evidence="11">
    <location>
        <position position="90"/>
    </location>
    <ligand>
        <name>Mg(2+)</name>
        <dbReference type="ChEBI" id="CHEBI:18420"/>
        <label>2</label>
    </ligand>
</feature>
<dbReference type="PROSITE" id="PS00629">
    <property type="entry name" value="IMP_1"/>
    <property type="match status" value="1"/>
</dbReference>
<dbReference type="PRINTS" id="PR00377">
    <property type="entry name" value="IMPHPHTASES"/>
</dbReference>
<dbReference type="GO" id="GO:0004401">
    <property type="term" value="F:histidinol-phosphatase activity"/>
    <property type="evidence" value="ECO:0007669"/>
    <property type="project" value="UniProtKB-EC"/>
</dbReference>
<keyword evidence="6" id="KW-0378">Hydrolase</keyword>
<dbReference type="Gene3D" id="3.40.190.80">
    <property type="match status" value="1"/>
</dbReference>
<dbReference type="PANTHER" id="PTHR20854">
    <property type="entry name" value="INOSITOL MONOPHOSPHATASE"/>
    <property type="match status" value="1"/>
</dbReference>
<dbReference type="GO" id="GO:0046872">
    <property type="term" value="F:metal ion binding"/>
    <property type="evidence" value="ECO:0007669"/>
    <property type="project" value="UniProtKB-KW"/>
</dbReference>
<dbReference type="EMBL" id="VFOR01000002">
    <property type="protein sequence ID" value="TQL57615.1"/>
    <property type="molecule type" value="Genomic_DNA"/>
</dbReference>
<dbReference type="SUPFAM" id="SSF56655">
    <property type="entry name" value="Carbohydrate phosphatase"/>
    <property type="match status" value="1"/>
</dbReference>
<name>A0A542ZBA3_9ACTN</name>
<protein>
    <recommendedName>
        <fullName evidence="4">Histidinol-phosphatase</fullName>
        <ecNumber evidence="3">3.1.3.15</ecNumber>
    </recommendedName>
    <alternativeName>
        <fullName evidence="8">Histidinol-phosphate phosphatase</fullName>
    </alternativeName>
</protein>
<evidence type="ECO:0000256" key="11">
    <source>
        <dbReference type="PIRSR" id="PIRSR600760-2"/>
    </source>
</evidence>
<accession>A0A542ZBA3</accession>
<dbReference type="Pfam" id="PF00459">
    <property type="entry name" value="Inositol_P"/>
    <property type="match status" value="1"/>
</dbReference>
<evidence type="ECO:0000256" key="3">
    <source>
        <dbReference type="ARBA" id="ARBA00013085"/>
    </source>
</evidence>
<evidence type="ECO:0000256" key="1">
    <source>
        <dbReference type="ARBA" id="ARBA00001946"/>
    </source>
</evidence>
<comment type="cofactor">
    <cofactor evidence="1 11">
        <name>Mg(2+)</name>
        <dbReference type="ChEBI" id="CHEBI:18420"/>
    </cofactor>
</comment>
<organism evidence="12 13">
    <name type="scientific">Propioniferax innocua</name>
    <dbReference type="NCBI Taxonomy" id="1753"/>
    <lineage>
        <taxon>Bacteria</taxon>
        <taxon>Bacillati</taxon>
        <taxon>Actinomycetota</taxon>
        <taxon>Actinomycetes</taxon>
        <taxon>Propionibacteriales</taxon>
        <taxon>Propionibacteriaceae</taxon>
        <taxon>Propioniferax</taxon>
    </lineage>
</organism>
<comment type="pathway">
    <text evidence="2">Amino-acid biosynthesis; L-histidine biosynthesis; L-histidine from 5-phospho-alpha-D-ribose 1-diphosphate: step 8/9.</text>
</comment>
<feature type="binding site" evidence="11">
    <location>
        <position position="72"/>
    </location>
    <ligand>
        <name>Mg(2+)</name>
        <dbReference type="ChEBI" id="CHEBI:18420"/>
        <label>1</label>
        <note>catalytic</note>
    </ligand>
</feature>
<keyword evidence="13" id="KW-1185">Reference proteome</keyword>
<evidence type="ECO:0000313" key="12">
    <source>
        <dbReference type="EMBL" id="TQL57615.1"/>
    </source>
</evidence>
<dbReference type="GO" id="GO:0007165">
    <property type="term" value="P:signal transduction"/>
    <property type="evidence" value="ECO:0007669"/>
    <property type="project" value="TreeGrafter"/>
</dbReference>
<evidence type="ECO:0000256" key="8">
    <source>
        <dbReference type="ARBA" id="ARBA00033209"/>
    </source>
</evidence>
<proteinExistence type="predicted"/>
<feature type="binding site" evidence="11">
    <location>
        <position position="89"/>
    </location>
    <ligand>
        <name>Mg(2+)</name>
        <dbReference type="ChEBI" id="CHEBI:18420"/>
        <label>1</label>
        <note>catalytic</note>
    </ligand>
</feature>
<feature type="binding site" evidence="11">
    <location>
        <position position="87"/>
    </location>
    <ligand>
        <name>Mg(2+)</name>
        <dbReference type="ChEBI" id="CHEBI:18420"/>
        <label>1</label>
        <note>catalytic</note>
    </ligand>
</feature>
<evidence type="ECO:0000256" key="4">
    <source>
        <dbReference type="ARBA" id="ARBA00021697"/>
    </source>
</evidence>
<comment type="caution">
    <text evidence="12">The sequence shown here is derived from an EMBL/GenBank/DDBJ whole genome shotgun (WGS) entry which is preliminary data.</text>
</comment>
<comment type="function">
    <text evidence="10">Catalyzes the dephosphorylation of histidinol-phosphate to histidinol, the direct precursor of histidine.</text>
</comment>
<evidence type="ECO:0000256" key="5">
    <source>
        <dbReference type="ARBA" id="ARBA00022723"/>
    </source>
</evidence>
<feature type="binding site" evidence="11">
    <location>
        <position position="217"/>
    </location>
    <ligand>
        <name>Mg(2+)</name>
        <dbReference type="ChEBI" id="CHEBI:18420"/>
        <label>1</label>
        <note>catalytic</note>
    </ligand>
</feature>
<dbReference type="Gene3D" id="3.30.540.10">
    <property type="entry name" value="Fructose-1,6-Bisphosphatase, subunit A, domain 1"/>
    <property type="match status" value="1"/>
</dbReference>
<comment type="catalytic activity">
    <reaction evidence="9">
        <text>L-histidinol phosphate + H2O = L-histidinol + phosphate</text>
        <dbReference type="Rhea" id="RHEA:14465"/>
        <dbReference type="ChEBI" id="CHEBI:15377"/>
        <dbReference type="ChEBI" id="CHEBI:43474"/>
        <dbReference type="ChEBI" id="CHEBI:57699"/>
        <dbReference type="ChEBI" id="CHEBI:57980"/>
        <dbReference type="EC" id="3.1.3.15"/>
    </reaction>
</comment>
<dbReference type="AlphaFoldDB" id="A0A542ZBA3"/>
<dbReference type="InterPro" id="IPR020583">
    <property type="entry name" value="Inositol_monoP_metal-BS"/>
</dbReference>
<gene>
    <name evidence="12" type="ORF">FB460_1449</name>
</gene>